<gene>
    <name evidence="2" type="ORF">SERLADRAFT_477808</name>
</gene>
<reference evidence="2" key="1">
    <citation type="submission" date="2011-04" db="EMBL/GenBank/DDBJ databases">
        <title>Evolution of plant cell wall degrading machinery underlies the functional diversity of forest fungi.</title>
        <authorList>
            <consortium name="US DOE Joint Genome Institute (JGI-PGF)"/>
            <person name="Eastwood D.C."/>
            <person name="Floudas D."/>
            <person name="Binder M."/>
            <person name="Majcherczyk A."/>
            <person name="Schneider P."/>
            <person name="Aerts A."/>
            <person name="Asiegbu F.O."/>
            <person name="Baker S.E."/>
            <person name="Barry K."/>
            <person name="Bendiksby M."/>
            <person name="Blumentritt M."/>
            <person name="Coutinho P.M."/>
            <person name="Cullen D."/>
            <person name="Cullen D."/>
            <person name="Gathman A."/>
            <person name="Goodell B."/>
            <person name="Henrissat B."/>
            <person name="Ihrmark K."/>
            <person name="Kauserud H."/>
            <person name="Kohler A."/>
            <person name="LaButti K."/>
            <person name="Lapidus A."/>
            <person name="Lavin J.L."/>
            <person name="Lee Y.-H."/>
            <person name="Lindquist E."/>
            <person name="Lilly W."/>
            <person name="Lucas S."/>
            <person name="Morin E."/>
            <person name="Murat C."/>
            <person name="Oguiza J.A."/>
            <person name="Park J."/>
            <person name="Pisabarro A.G."/>
            <person name="Riley R."/>
            <person name="Rosling A."/>
            <person name="Salamov A."/>
            <person name="Schmidt O."/>
            <person name="Schmutz J."/>
            <person name="Skrede I."/>
            <person name="Stenlid J."/>
            <person name="Wiebenga A."/>
            <person name="Xie X."/>
            <person name="Kues U."/>
            <person name="Hibbett D.S."/>
            <person name="Hoffmeister D."/>
            <person name="Hogberg N."/>
            <person name="Martin F."/>
            <person name="Grigoriev I.V."/>
            <person name="Watkinson S.C."/>
        </authorList>
    </citation>
    <scope>NUCLEOTIDE SEQUENCE</scope>
    <source>
        <strain evidence="2">S7.9</strain>
    </source>
</reference>
<dbReference type="EMBL" id="GL945441">
    <property type="protein sequence ID" value="EGO20342.1"/>
    <property type="molecule type" value="Genomic_DNA"/>
</dbReference>
<dbReference type="GeneID" id="18821075"/>
<dbReference type="RefSeq" id="XP_007323087.1">
    <property type="nucleotide sequence ID" value="XM_007323025.1"/>
</dbReference>
<organism>
    <name type="scientific">Serpula lacrymans var. lacrymans (strain S7.9)</name>
    <name type="common">Dry rot fungus</name>
    <dbReference type="NCBI Taxonomy" id="578457"/>
    <lineage>
        <taxon>Eukaryota</taxon>
        <taxon>Fungi</taxon>
        <taxon>Dikarya</taxon>
        <taxon>Basidiomycota</taxon>
        <taxon>Agaricomycotina</taxon>
        <taxon>Agaricomycetes</taxon>
        <taxon>Agaricomycetidae</taxon>
        <taxon>Boletales</taxon>
        <taxon>Coniophorineae</taxon>
        <taxon>Serpulaceae</taxon>
        <taxon>Serpula</taxon>
    </lineage>
</organism>
<dbReference type="OrthoDB" id="3215163at2759"/>
<evidence type="ECO:0000313" key="2">
    <source>
        <dbReference type="EMBL" id="EGO20342.1"/>
    </source>
</evidence>
<evidence type="ECO:0000256" key="1">
    <source>
        <dbReference type="SAM" id="MobiDB-lite"/>
    </source>
</evidence>
<accession>F8P9L3</accession>
<feature type="region of interest" description="Disordered" evidence="1">
    <location>
        <begin position="180"/>
        <end position="205"/>
    </location>
</feature>
<feature type="region of interest" description="Disordered" evidence="1">
    <location>
        <begin position="1"/>
        <end position="162"/>
    </location>
</feature>
<feature type="compositionally biased region" description="Basic and acidic residues" evidence="1">
    <location>
        <begin position="1"/>
        <end position="14"/>
    </location>
</feature>
<name>F8P9L3_SERL9</name>
<proteinExistence type="predicted"/>
<dbReference type="Proteomes" id="UP000008064">
    <property type="component" value="Unassembled WGS sequence"/>
</dbReference>
<dbReference type="KEGG" id="sla:SERLADRAFT_477808"/>
<feature type="compositionally biased region" description="Low complexity" evidence="1">
    <location>
        <begin position="52"/>
        <end position="62"/>
    </location>
</feature>
<protein>
    <submittedName>
        <fullName evidence="2">Uncharacterized protein</fullName>
    </submittedName>
</protein>
<sequence>MDKATSRGEPEEQRRVKRPRLNGPDGFEKAAKPPSKPSGRAKAFISAFETNALPKAAAAARRPVPPSTSTFEDVVPGDVTSKNPGNHQKLGRHPKPPVSFHRPNQIKSTFADLDAPTSGATSSASKDIEKHRQPSLRSKPKFLLHPPRVQPPLRNNGEKQGTGSSILALVPQVAKFGAAGSVEGSQSKPRPVVAVADEAESSRRKTTISIFQPNFNLPPPTTKEKHPLKPPSMPNIPTDKPVIPLKALVAPERPVAPASPQKNMKTILTTKVAQVTDPTKEGGNAELLSIFLQQHGHTYTSSVDRELLRGVGISPSKKSRAKGSKFVEGGLAQQADYIFSLSKTSQTLWKRKKEQENELNKRVVSDFRLSIMKLLHQGHTPGRPGVLPLLALCRLTCRKNTTNDLVDTTYIVSFSTLGNDHAVRDFEPGREVYIWPPWHTIILSSSMKSDLSSEIERDFSSVDSPRSMLVCTRYWITSKQGD</sequence>
<dbReference type="HOGENOM" id="CLU_630151_0_0_1"/>
<dbReference type="AlphaFoldDB" id="F8P9L3"/>